<dbReference type="InterPro" id="IPR009081">
    <property type="entry name" value="PP-bd_ACP"/>
</dbReference>
<reference evidence="5 6" key="1">
    <citation type="submission" date="2022-06" db="EMBL/GenBank/DDBJ databases">
        <title>Sequencing the genomes of 1000 actinobacteria strains.</title>
        <authorList>
            <person name="Klenk H.-P."/>
        </authorList>
    </citation>
    <scope>NUCLEOTIDE SEQUENCE [LARGE SCALE GENOMIC DNA]</scope>
    <source>
        <strain evidence="5 6">DSM 41656</strain>
    </source>
</reference>
<evidence type="ECO:0000259" key="4">
    <source>
        <dbReference type="PROSITE" id="PS50075"/>
    </source>
</evidence>
<dbReference type="PROSITE" id="PS50075">
    <property type="entry name" value="CARRIER"/>
    <property type="match status" value="1"/>
</dbReference>
<dbReference type="InterPro" id="IPR045851">
    <property type="entry name" value="AMP-bd_C_sf"/>
</dbReference>
<dbReference type="InterPro" id="IPR036736">
    <property type="entry name" value="ACP-like_sf"/>
</dbReference>
<evidence type="ECO:0000313" key="5">
    <source>
        <dbReference type="EMBL" id="MCP2313556.1"/>
    </source>
</evidence>
<feature type="compositionally biased region" description="Low complexity" evidence="3">
    <location>
        <begin position="9"/>
        <end position="25"/>
    </location>
</feature>
<accession>A0ABT1JA52</accession>
<feature type="domain" description="Carrier" evidence="4">
    <location>
        <begin position="546"/>
        <end position="621"/>
    </location>
</feature>
<dbReference type="Gene3D" id="3.40.50.980">
    <property type="match status" value="2"/>
</dbReference>
<dbReference type="Pfam" id="PF13193">
    <property type="entry name" value="AMP-binding_C"/>
    <property type="match status" value="1"/>
</dbReference>
<dbReference type="PANTHER" id="PTHR45527">
    <property type="entry name" value="NONRIBOSOMAL PEPTIDE SYNTHETASE"/>
    <property type="match status" value="1"/>
</dbReference>
<comment type="caution">
    <text evidence="5">The sequence shown here is derived from an EMBL/GenBank/DDBJ whole genome shotgun (WGS) entry which is preliminary data.</text>
</comment>
<dbReference type="InterPro" id="IPR020806">
    <property type="entry name" value="PKS_PP-bd"/>
</dbReference>
<dbReference type="PANTHER" id="PTHR45527:SF1">
    <property type="entry name" value="FATTY ACID SYNTHASE"/>
    <property type="match status" value="1"/>
</dbReference>
<name>A0ABT1JA52_9ACTN</name>
<sequence>MSAPTPDGVAPEQPSAAPAAPAVTAGPAPTAVPQIVAVPDLVARRAEQAPHALAVTDGTTTLTYGELLAAARRLAGELTRRGIGPGSAVGLLAARSARLVVAQLAVWWAGAHSVPLDPAYPRPRTAEMIADAGVALVLGDKALLADAGLTAGQVLELTEDGAAGPDDDASAPLPPAVTGPDAVALLLYTSGSTGRPKGVQVPHGAVTDLVTAPDAIRLVPGDRVLFHSPLTFDASTFELWAPLVAGAAVALSPADRPSGEELARDIERFGVTHAFLTTALFHHLAARRSRIFGLLRTLVVGGETLSPEHAAAVLRAFPWLDLVNAYGPTEATTFTTLHRVAPADCAAPIPIGRPFGGARVAVLDERQQPVPAGTRGELWIGGARLALGYLGQPELTADRFRDLPETGRMYRSGDLVTERPDGALDFHGRADHQVKVRGFRIEPGETEHALQLHPDVAETAVVVRRAGQEDAALTAYVVPAEGRRPVAETLRRHLAEHLPAHLVPTAWTVLDRLPLTPTGKIDRRALADGPAPDATDAVPAEPRPAAALTPIQQAVADAWSRALEHAVTDPAADFIAEGGHSLLAMWIVDDLREDLGVDLPLADFFGHPTVAGQAALVERALLAAHGADLSTDTADAAGTADTREEQR</sequence>
<keyword evidence="6" id="KW-1185">Reference proteome</keyword>
<dbReference type="RefSeq" id="WP_253803551.1">
    <property type="nucleotide sequence ID" value="NZ_BAAAUB010000017.1"/>
</dbReference>
<dbReference type="PROSITE" id="PS00455">
    <property type="entry name" value="AMP_BINDING"/>
    <property type="match status" value="1"/>
</dbReference>
<dbReference type="InterPro" id="IPR000873">
    <property type="entry name" value="AMP-dep_synth/lig_dom"/>
</dbReference>
<keyword evidence="2" id="KW-0597">Phosphoprotein</keyword>
<evidence type="ECO:0000256" key="1">
    <source>
        <dbReference type="ARBA" id="ARBA00022450"/>
    </source>
</evidence>
<dbReference type="EMBL" id="JAMZDX010000007">
    <property type="protein sequence ID" value="MCP2313556.1"/>
    <property type="molecule type" value="Genomic_DNA"/>
</dbReference>
<dbReference type="Proteomes" id="UP001206483">
    <property type="component" value="Unassembled WGS sequence"/>
</dbReference>
<dbReference type="Pfam" id="PF00501">
    <property type="entry name" value="AMP-binding"/>
    <property type="match status" value="1"/>
</dbReference>
<gene>
    <name evidence="5" type="ORF">FHR36_006755</name>
</gene>
<dbReference type="SUPFAM" id="SSF47336">
    <property type="entry name" value="ACP-like"/>
    <property type="match status" value="1"/>
</dbReference>
<evidence type="ECO:0000313" key="6">
    <source>
        <dbReference type="Proteomes" id="UP001206483"/>
    </source>
</evidence>
<dbReference type="NCBIfam" id="TIGR01733">
    <property type="entry name" value="AA-adenyl-dom"/>
    <property type="match status" value="1"/>
</dbReference>
<proteinExistence type="predicted"/>
<feature type="region of interest" description="Disordered" evidence="3">
    <location>
        <begin position="1"/>
        <end position="25"/>
    </location>
</feature>
<dbReference type="Gene3D" id="3.30.300.30">
    <property type="match status" value="1"/>
</dbReference>
<dbReference type="InterPro" id="IPR025110">
    <property type="entry name" value="AMP-bd_C"/>
</dbReference>
<dbReference type="Gene3D" id="2.30.38.10">
    <property type="entry name" value="Luciferase, Domain 3"/>
    <property type="match status" value="1"/>
</dbReference>
<dbReference type="SUPFAM" id="SSF56801">
    <property type="entry name" value="Acetyl-CoA synthetase-like"/>
    <property type="match status" value="1"/>
</dbReference>
<dbReference type="Pfam" id="PF00550">
    <property type="entry name" value="PP-binding"/>
    <property type="match status" value="1"/>
</dbReference>
<dbReference type="SMART" id="SM00823">
    <property type="entry name" value="PKS_PP"/>
    <property type="match status" value="1"/>
</dbReference>
<dbReference type="Gene3D" id="1.10.1200.10">
    <property type="entry name" value="ACP-like"/>
    <property type="match status" value="1"/>
</dbReference>
<protein>
    <submittedName>
        <fullName evidence="5">Amino acid adenylation domain-containing protein</fullName>
    </submittedName>
</protein>
<dbReference type="InterPro" id="IPR010071">
    <property type="entry name" value="AA_adenyl_dom"/>
</dbReference>
<evidence type="ECO:0000256" key="2">
    <source>
        <dbReference type="ARBA" id="ARBA00022553"/>
    </source>
</evidence>
<dbReference type="InterPro" id="IPR020845">
    <property type="entry name" value="AMP-binding_CS"/>
</dbReference>
<organism evidence="5 6">
    <name type="scientific">Kitasatospora paracochleata</name>
    <dbReference type="NCBI Taxonomy" id="58354"/>
    <lineage>
        <taxon>Bacteria</taxon>
        <taxon>Bacillati</taxon>
        <taxon>Actinomycetota</taxon>
        <taxon>Actinomycetes</taxon>
        <taxon>Kitasatosporales</taxon>
        <taxon>Streptomycetaceae</taxon>
        <taxon>Kitasatospora</taxon>
    </lineage>
</organism>
<dbReference type="CDD" id="cd12117">
    <property type="entry name" value="A_NRPS_Srf_like"/>
    <property type="match status" value="1"/>
</dbReference>
<evidence type="ECO:0000256" key="3">
    <source>
        <dbReference type="SAM" id="MobiDB-lite"/>
    </source>
</evidence>
<keyword evidence="1" id="KW-0596">Phosphopantetheine</keyword>